<organism evidence="1 2">
    <name type="scientific">Brachionus plicatilis</name>
    <name type="common">Marine rotifer</name>
    <name type="synonym">Brachionus muelleri</name>
    <dbReference type="NCBI Taxonomy" id="10195"/>
    <lineage>
        <taxon>Eukaryota</taxon>
        <taxon>Metazoa</taxon>
        <taxon>Spiralia</taxon>
        <taxon>Gnathifera</taxon>
        <taxon>Rotifera</taxon>
        <taxon>Eurotatoria</taxon>
        <taxon>Monogononta</taxon>
        <taxon>Pseudotrocha</taxon>
        <taxon>Ploima</taxon>
        <taxon>Brachionidae</taxon>
        <taxon>Brachionus</taxon>
    </lineage>
</organism>
<protein>
    <submittedName>
        <fullName evidence="1">Uncharacterized protein</fullName>
    </submittedName>
</protein>
<gene>
    <name evidence="1" type="ORF">BpHYR1_038299</name>
</gene>
<name>A0A3M7SHW3_BRAPC</name>
<comment type="caution">
    <text evidence="1">The sequence shown here is derived from an EMBL/GenBank/DDBJ whole genome shotgun (WGS) entry which is preliminary data.</text>
</comment>
<evidence type="ECO:0000313" key="1">
    <source>
        <dbReference type="EMBL" id="RNA35319.1"/>
    </source>
</evidence>
<reference evidence="1 2" key="1">
    <citation type="journal article" date="2018" name="Sci. Rep.">
        <title>Genomic signatures of local adaptation to the degree of environmental predictability in rotifers.</title>
        <authorList>
            <person name="Franch-Gras L."/>
            <person name="Hahn C."/>
            <person name="Garcia-Roger E.M."/>
            <person name="Carmona M.J."/>
            <person name="Serra M."/>
            <person name="Gomez A."/>
        </authorList>
    </citation>
    <scope>NUCLEOTIDE SEQUENCE [LARGE SCALE GENOMIC DNA]</scope>
    <source>
        <strain evidence="1">HYR1</strain>
    </source>
</reference>
<sequence>KLIELAFSNVKRSFLAINFILFDANIISSIVEILSNLSFDKSITNSLRFTGLFKFILEENLEKLLFDRSKFSTDFFKKVPVSISYILFSPIPKYSSDSVLIKMNNNWVMFKREFKFRSTNETLILVNFTSFTPSRLNVLIKRIKDDSLTPTVDEKQQFLYKI</sequence>
<accession>A0A3M7SHW3</accession>
<dbReference type="EMBL" id="REGN01001342">
    <property type="protein sequence ID" value="RNA35319.1"/>
    <property type="molecule type" value="Genomic_DNA"/>
</dbReference>
<evidence type="ECO:0000313" key="2">
    <source>
        <dbReference type="Proteomes" id="UP000276133"/>
    </source>
</evidence>
<dbReference type="AlphaFoldDB" id="A0A3M7SHW3"/>
<keyword evidence="2" id="KW-1185">Reference proteome</keyword>
<feature type="non-terminal residue" evidence="1">
    <location>
        <position position="1"/>
    </location>
</feature>
<proteinExistence type="predicted"/>
<dbReference type="Proteomes" id="UP000276133">
    <property type="component" value="Unassembled WGS sequence"/>
</dbReference>